<organism evidence="1 2">
    <name type="scientific">Gordonia oryzae</name>
    <dbReference type="NCBI Taxonomy" id="2487349"/>
    <lineage>
        <taxon>Bacteria</taxon>
        <taxon>Bacillati</taxon>
        <taxon>Actinomycetota</taxon>
        <taxon>Actinomycetes</taxon>
        <taxon>Mycobacteriales</taxon>
        <taxon>Gordoniaceae</taxon>
        <taxon>Gordonia</taxon>
    </lineage>
</organism>
<keyword evidence="2" id="KW-1185">Reference proteome</keyword>
<comment type="caution">
    <text evidence="1">The sequence shown here is derived from an EMBL/GenBank/DDBJ whole genome shotgun (WGS) entry which is preliminary data.</text>
</comment>
<accession>A0A3N4GVB6</accession>
<reference evidence="1 2" key="1">
    <citation type="submission" date="2018-11" db="EMBL/GenBank/DDBJ databases">
        <title>Draft genome sequence of Gordonia sp. RS15-1S isolated from rice stems.</title>
        <authorList>
            <person name="Muangham S."/>
        </authorList>
    </citation>
    <scope>NUCLEOTIDE SEQUENCE [LARGE SCALE GENOMIC DNA]</scope>
    <source>
        <strain evidence="1 2">RS15-1S</strain>
    </source>
</reference>
<protein>
    <submittedName>
        <fullName evidence="1">Uncharacterized protein</fullName>
    </submittedName>
</protein>
<sequence length="64" mass="6865">MSAAASGESGRRRCAFVPPDRALDFADVVGWFVVEVRKFVESSRHLADGAQEGAVGTVGRDLKE</sequence>
<dbReference type="Proteomes" id="UP000267536">
    <property type="component" value="Unassembled WGS sequence"/>
</dbReference>
<name>A0A3N4GVB6_9ACTN</name>
<gene>
    <name evidence="1" type="ORF">EF294_20255</name>
</gene>
<dbReference type="EMBL" id="RKMH01000021">
    <property type="protein sequence ID" value="RPA56914.1"/>
    <property type="molecule type" value="Genomic_DNA"/>
</dbReference>
<evidence type="ECO:0000313" key="2">
    <source>
        <dbReference type="Proteomes" id="UP000267536"/>
    </source>
</evidence>
<evidence type="ECO:0000313" key="1">
    <source>
        <dbReference type="EMBL" id="RPA56914.1"/>
    </source>
</evidence>
<dbReference type="AlphaFoldDB" id="A0A3N4GVB6"/>
<proteinExistence type="predicted"/>
<dbReference type="RefSeq" id="WP_123932790.1">
    <property type="nucleotide sequence ID" value="NZ_JBPSDP010000014.1"/>
</dbReference>